<keyword evidence="4" id="KW-0547">Nucleotide-binding</keyword>
<dbReference type="InterPro" id="IPR009080">
    <property type="entry name" value="tRNAsynth_Ia_anticodon-bd"/>
</dbReference>
<gene>
    <name evidence="13" type="ORF">K435DRAFT_965224</name>
</gene>
<keyword evidence="5" id="KW-0067">ATP-binding</keyword>
<dbReference type="InterPro" id="IPR004493">
    <property type="entry name" value="Leu-tRNA-synth_Ia_arc/euk"/>
</dbReference>
<dbReference type="EC" id="6.1.1.4" evidence="2"/>
<dbReference type="GO" id="GO:0002161">
    <property type="term" value="F:aminoacyl-tRNA deacylase activity"/>
    <property type="evidence" value="ECO:0007669"/>
    <property type="project" value="InterPro"/>
</dbReference>
<proteinExistence type="inferred from homology"/>
<accession>A0A4S8M7S9</accession>
<feature type="domain" description="Aminoacyl-tRNA synthetase class Ia" evidence="10">
    <location>
        <begin position="210"/>
        <end position="773"/>
    </location>
</feature>
<dbReference type="InterPro" id="IPR013155">
    <property type="entry name" value="M/V/L/I-tRNA-synth_anticd-bd"/>
</dbReference>
<evidence type="ECO:0000256" key="7">
    <source>
        <dbReference type="ARBA" id="ARBA00023146"/>
    </source>
</evidence>
<evidence type="ECO:0000259" key="12">
    <source>
        <dbReference type="Pfam" id="PF24810"/>
    </source>
</evidence>
<dbReference type="InterPro" id="IPR002300">
    <property type="entry name" value="aa-tRNA-synth_Ia"/>
</dbReference>
<evidence type="ECO:0000259" key="11">
    <source>
        <dbReference type="Pfam" id="PF08264"/>
    </source>
</evidence>
<keyword evidence="7" id="KW-0030">Aminoacyl-tRNA synthetase</keyword>
<dbReference type="Gene3D" id="1.10.730.10">
    <property type="entry name" value="Isoleucyl-tRNA Synthetase, Domain 1"/>
    <property type="match status" value="1"/>
</dbReference>
<evidence type="ECO:0000313" key="14">
    <source>
        <dbReference type="Proteomes" id="UP000297245"/>
    </source>
</evidence>
<dbReference type="Pfam" id="PF08264">
    <property type="entry name" value="Anticodon_1"/>
    <property type="match status" value="1"/>
</dbReference>
<dbReference type="NCBIfam" id="TIGR00395">
    <property type="entry name" value="leuS_arch"/>
    <property type="match status" value="1"/>
</dbReference>
<dbReference type="Pfam" id="PF24810">
    <property type="entry name" value="RBD_LARS1"/>
    <property type="match status" value="1"/>
</dbReference>
<dbReference type="InterPro" id="IPR055416">
    <property type="entry name" value="RBD_LARS1"/>
</dbReference>
<dbReference type="OrthoDB" id="10249672at2759"/>
<dbReference type="GO" id="GO:0005524">
    <property type="term" value="F:ATP binding"/>
    <property type="evidence" value="ECO:0007669"/>
    <property type="project" value="UniProtKB-KW"/>
</dbReference>
<keyword evidence="6" id="KW-0648">Protein biosynthesis</keyword>
<evidence type="ECO:0000256" key="3">
    <source>
        <dbReference type="ARBA" id="ARBA00022598"/>
    </source>
</evidence>
<feature type="domain" description="Aminoacyl-tRNA synthetase class Ia" evidence="10">
    <location>
        <begin position="53"/>
        <end position="117"/>
    </location>
</feature>
<evidence type="ECO:0000256" key="8">
    <source>
        <dbReference type="ARBA" id="ARBA00030520"/>
    </source>
</evidence>
<evidence type="ECO:0000313" key="13">
    <source>
        <dbReference type="EMBL" id="THU97883.1"/>
    </source>
</evidence>
<dbReference type="EMBL" id="ML179147">
    <property type="protein sequence ID" value="THU97883.1"/>
    <property type="molecule type" value="Genomic_DNA"/>
</dbReference>
<comment type="similarity">
    <text evidence="1">Belongs to the class-I aminoacyl-tRNA synthetase family.</text>
</comment>
<evidence type="ECO:0000256" key="9">
    <source>
        <dbReference type="ARBA" id="ARBA00047469"/>
    </source>
</evidence>
<name>A0A4S8M7S9_DENBC</name>
<dbReference type="PANTHER" id="PTHR45794:SF1">
    <property type="entry name" value="LEUCINE--TRNA LIGASE, CYTOPLASMIC"/>
    <property type="match status" value="1"/>
</dbReference>
<dbReference type="Gene3D" id="3.90.740.10">
    <property type="entry name" value="Valyl/Leucyl/Isoleucyl-tRNA synthetase, editing domain"/>
    <property type="match status" value="1"/>
</dbReference>
<dbReference type="FunFam" id="3.90.740.10:FF:000001">
    <property type="entry name" value="Leucine--tRNA ligase, cytoplasmic"/>
    <property type="match status" value="1"/>
</dbReference>
<evidence type="ECO:0000256" key="4">
    <source>
        <dbReference type="ARBA" id="ARBA00022741"/>
    </source>
</evidence>
<dbReference type="PANTHER" id="PTHR45794">
    <property type="entry name" value="LEUCYL-TRNA SYNTHETASE"/>
    <property type="match status" value="1"/>
</dbReference>
<dbReference type="AlphaFoldDB" id="A0A4S8M7S9"/>
<keyword evidence="3 13" id="KW-0436">Ligase</keyword>
<evidence type="ECO:0000256" key="2">
    <source>
        <dbReference type="ARBA" id="ARBA00013164"/>
    </source>
</evidence>
<dbReference type="Proteomes" id="UP000297245">
    <property type="component" value="Unassembled WGS sequence"/>
</dbReference>
<dbReference type="Gene3D" id="3.40.50.620">
    <property type="entry name" value="HUPs"/>
    <property type="match status" value="1"/>
</dbReference>
<comment type="catalytic activity">
    <reaction evidence="9">
        <text>tRNA(Leu) + L-leucine + ATP = L-leucyl-tRNA(Leu) + AMP + diphosphate</text>
        <dbReference type="Rhea" id="RHEA:11688"/>
        <dbReference type="Rhea" id="RHEA-COMP:9613"/>
        <dbReference type="Rhea" id="RHEA-COMP:9622"/>
        <dbReference type="ChEBI" id="CHEBI:30616"/>
        <dbReference type="ChEBI" id="CHEBI:33019"/>
        <dbReference type="ChEBI" id="CHEBI:57427"/>
        <dbReference type="ChEBI" id="CHEBI:78442"/>
        <dbReference type="ChEBI" id="CHEBI:78494"/>
        <dbReference type="ChEBI" id="CHEBI:456215"/>
        <dbReference type="EC" id="6.1.1.4"/>
    </reaction>
</comment>
<dbReference type="SUPFAM" id="SSF47323">
    <property type="entry name" value="Anticodon-binding domain of a subclass of class I aminoacyl-tRNA synthetases"/>
    <property type="match status" value="1"/>
</dbReference>
<dbReference type="CDD" id="cd07959">
    <property type="entry name" value="Anticodon_Ia_Leu_AEc"/>
    <property type="match status" value="1"/>
</dbReference>
<dbReference type="InterPro" id="IPR014729">
    <property type="entry name" value="Rossmann-like_a/b/a_fold"/>
</dbReference>
<dbReference type="GO" id="GO:0004823">
    <property type="term" value="F:leucine-tRNA ligase activity"/>
    <property type="evidence" value="ECO:0007669"/>
    <property type="project" value="UniProtKB-EC"/>
</dbReference>
<evidence type="ECO:0000256" key="1">
    <source>
        <dbReference type="ARBA" id="ARBA00005594"/>
    </source>
</evidence>
<dbReference type="SUPFAM" id="SSF50677">
    <property type="entry name" value="ValRS/IleRS/LeuRS editing domain"/>
    <property type="match status" value="1"/>
</dbReference>
<sequence>MSQTIELAQTGKRDHLTALEKKYQAQWAEQRLFEVNAPSPSDIQGLSKAEIREKFPKWFGNFPYPYMNGSLHMGHAFTISKIEFTAGYQRMIGKRVLFPHGFHVTGMPIKASADKIIREIELFGPDFENYERVQAEIIQKAEEEEKAAEAASDPASVDKSKAKKGKVAAKSTGHTYQFQIMESIGVPRAEIKKFADPLHWLVYFPPIAINDHNAFGSRIDWRRRFLTTKANPYYDAFVRWQVNKLHNLGKIKFGERYTIYSPKDGQPCMDHDRQDGEGVGPQEYTAIKAEVVEWSPSAKAVIESKAAGRKVFLVAATLRPETMYGQTNCFVGPSLKYGIFAVNDKEAYLCTYRAARNMAFQGITSQRGEIIQLTEIEGSKIIGTKIKAPFSINPEVYVLPMDNVLPTKGTGVVTSVPSDSPDDFQTLMDLRKKAEYYKIDPSWAALDPVPLISTPAYGDLIAPAVVKQLKIQSQKDTKQLAEAKDIAYKEGFYNGTMLVGEFKGQSVQEAKPKVRASMIEQGLAFAYAEPEGLVISRSADECVVALMDQWYLDYGEPVWRAQVEKLQARMELYGTETRNAFQKTLAWLNQWACARTYGLGSDLPWDPQFLVESLSDSTIYMAYYTVAQLLHENSIDGTKPGPLGITPEQMTDEVWEYIFADGPWPSSEPLHKEKADALKHEFEYFYPFDIRSSGRDLINNHLTFALYNHVAIFPEDKWPLSMRTNGHLMLNGTKMSKSTGNFLTLRDAVQKFGADATRLALADAGDGVEDANFDEKNANANILRVHTLLGWCEAGEVMKDEGNLRRGQRNYHDDVFEHEINELITITKKHYDALEFKDALKYGFYELQSARDWYREVTADVGMHSDLVQYWIKTSALMAAPVAPHFAEHIWSDVLKNPKSIQLAQWPDIAKPVDRSVIEAGQYMRGTIKMIRDAETALLKMLGKNKGKGNKSGAPPFDPKQPKSVRIYVATSFPEWQDSCVQIIKDSYSEEADKVDDAKVRTLLTERGLIKDKHAMPFIQAFKKRMAQFGAQTAFRRTLPFSESNVLHEILPYLKRTLNLVDAEILSVEEARAKEGEPGYTKSIIDTSEPGNPAFEYRNM</sequence>
<dbReference type="SUPFAM" id="SSF52374">
    <property type="entry name" value="Nucleotidylyl transferase"/>
    <property type="match status" value="1"/>
</dbReference>
<evidence type="ECO:0000256" key="6">
    <source>
        <dbReference type="ARBA" id="ARBA00022917"/>
    </source>
</evidence>
<evidence type="ECO:0000256" key="5">
    <source>
        <dbReference type="ARBA" id="ARBA00022840"/>
    </source>
</evidence>
<reference evidence="13 14" key="1">
    <citation type="journal article" date="2019" name="Nat. Ecol. Evol.">
        <title>Megaphylogeny resolves global patterns of mushroom evolution.</title>
        <authorList>
            <person name="Varga T."/>
            <person name="Krizsan K."/>
            <person name="Foldi C."/>
            <person name="Dima B."/>
            <person name="Sanchez-Garcia M."/>
            <person name="Sanchez-Ramirez S."/>
            <person name="Szollosi G.J."/>
            <person name="Szarkandi J.G."/>
            <person name="Papp V."/>
            <person name="Albert L."/>
            <person name="Andreopoulos W."/>
            <person name="Angelini C."/>
            <person name="Antonin V."/>
            <person name="Barry K.W."/>
            <person name="Bougher N.L."/>
            <person name="Buchanan P."/>
            <person name="Buyck B."/>
            <person name="Bense V."/>
            <person name="Catcheside P."/>
            <person name="Chovatia M."/>
            <person name="Cooper J."/>
            <person name="Damon W."/>
            <person name="Desjardin D."/>
            <person name="Finy P."/>
            <person name="Geml J."/>
            <person name="Haridas S."/>
            <person name="Hughes K."/>
            <person name="Justo A."/>
            <person name="Karasinski D."/>
            <person name="Kautmanova I."/>
            <person name="Kiss B."/>
            <person name="Kocsube S."/>
            <person name="Kotiranta H."/>
            <person name="LaButti K.M."/>
            <person name="Lechner B.E."/>
            <person name="Liimatainen K."/>
            <person name="Lipzen A."/>
            <person name="Lukacs Z."/>
            <person name="Mihaltcheva S."/>
            <person name="Morgado L.N."/>
            <person name="Niskanen T."/>
            <person name="Noordeloos M.E."/>
            <person name="Ohm R.A."/>
            <person name="Ortiz-Santana B."/>
            <person name="Ovrebo C."/>
            <person name="Racz N."/>
            <person name="Riley R."/>
            <person name="Savchenko A."/>
            <person name="Shiryaev A."/>
            <person name="Soop K."/>
            <person name="Spirin V."/>
            <person name="Szebenyi C."/>
            <person name="Tomsovsky M."/>
            <person name="Tulloss R.E."/>
            <person name="Uehling J."/>
            <person name="Grigoriev I.V."/>
            <person name="Vagvolgyi C."/>
            <person name="Papp T."/>
            <person name="Martin F.M."/>
            <person name="Miettinen O."/>
            <person name="Hibbett D.S."/>
            <person name="Nagy L.G."/>
        </authorList>
    </citation>
    <scope>NUCLEOTIDE SEQUENCE [LARGE SCALE GENOMIC DNA]</scope>
    <source>
        <strain evidence="13 14">CBS 962.96</strain>
    </source>
</reference>
<dbReference type="Pfam" id="PF00133">
    <property type="entry name" value="tRNA-synt_1"/>
    <property type="match status" value="2"/>
</dbReference>
<evidence type="ECO:0000259" key="10">
    <source>
        <dbReference type="Pfam" id="PF00133"/>
    </source>
</evidence>
<protein>
    <recommendedName>
        <fullName evidence="2">leucine--tRNA ligase</fullName>
        <ecNumber evidence="2">6.1.1.4</ecNumber>
    </recommendedName>
    <alternativeName>
        <fullName evidence="8">Leucyl-tRNA synthetase</fullName>
    </alternativeName>
</protein>
<feature type="domain" description="Leucine--tRNA ligase RagD-binding" evidence="12">
    <location>
        <begin position="969"/>
        <end position="1033"/>
    </location>
</feature>
<feature type="domain" description="Methionyl/Valyl/Leucyl/Isoleucyl-tRNA synthetase anticodon-binding" evidence="11">
    <location>
        <begin position="814"/>
        <end position="934"/>
    </location>
</feature>
<organism evidence="13 14">
    <name type="scientific">Dendrothele bispora (strain CBS 962.96)</name>
    <dbReference type="NCBI Taxonomy" id="1314807"/>
    <lineage>
        <taxon>Eukaryota</taxon>
        <taxon>Fungi</taxon>
        <taxon>Dikarya</taxon>
        <taxon>Basidiomycota</taxon>
        <taxon>Agaricomycotina</taxon>
        <taxon>Agaricomycetes</taxon>
        <taxon>Agaricomycetidae</taxon>
        <taxon>Agaricales</taxon>
        <taxon>Agaricales incertae sedis</taxon>
        <taxon>Dendrothele</taxon>
    </lineage>
</organism>
<dbReference type="GO" id="GO:0006429">
    <property type="term" value="P:leucyl-tRNA aminoacylation"/>
    <property type="evidence" value="ECO:0007669"/>
    <property type="project" value="InterPro"/>
</dbReference>
<keyword evidence="14" id="KW-1185">Reference proteome</keyword>
<dbReference type="InterPro" id="IPR009008">
    <property type="entry name" value="Val/Leu/Ile-tRNA-synth_edit"/>
</dbReference>